<evidence type="ECO:0008006" key="3">
    <source>
        <dbReference type="Google" id="ProtNLM"/>
    </source>
</evidence>
<protein>
    <recommendedName>
        <fullName evidence="3">Major capsid protein</fullName>
    </recommendedName>
</protein>
<keyword evidence="2" id="KW-1185">Reference proteome</keyword>
<gene>
    <name evidence="1" type="ORF">LVJ82_17265</name>
</gene>
<sequence>MPQAIIPTTNAADLRPEVQSQTAQYFAHAMQQAGVQEQSGRAAFDSVKASEALHAESAPDVVASLIQSLPEQVTGIGGRSKDTASIVMDAVASSSIAYKKEHGRHAPDWVFDTAIRQALTIANPEYARQIGLGEYAGKASVFDDVGSVSGGAMKIGQVLVAITQSFAENIPFAGNIALGNGLEGRIFNVGHIAGNDVGAYKQGDKLDGLSGGKSFMQSKRLVDGALDAGKYSGVVKHQVGDADGCPIRPDSIAVHVNGLLVVSSAVSTSRNTTAVSASSDFKLPSSATPYSVTLRCPDVTKGAMEATFTPDLPAGAVVAFAADVDYEHSSMMNANKRPIVSVIADSKSLRAHYISGRYKRTQEAKHQWSADVGLDSSSLASLALRNQSGAERHNMATKLMYQVGRAFQTTFSLNWPTRLDERSMASILGDLTYALSEADTAMIARTQVSSIGVIYVGQGAVPYFDSMPPEVFTPSNIQRRAGVYRLGTFLGRYEVYYSPIEELNVPNTDGFQMLCIGRSNQVGANPFIVGDALGAQLLPQNINDDGEQGSFYFQALGDTVNPWTEFACAAAIINVTKQ</sequence>
<name>A0ABY4E099_9NEIS</name>
<accession>A0ABY4E099</accession>
<proteinExistence type="predicted"/>
<dbReference type="RefSeq" id="WP_058356872.1">
    <property type="nucleotide sequence ID" value="NZ_CABKVG010000010.1"/>
</dbReference>
<evidence type="ECO:0000313" key="2">
    <source>
        <dbReference type="Proteomes" id="UP000832011"/>
    </source>
</evidence>
<organism evidence="1 2">
    <name type="scientific">Vitreoscilla massiliensis</name>
    <dbReference type="NCBI Taxonomy" id="1689272"/>
    <lineage>
        <taxon>Bacteria</taxon>
        <taxon>Pseudomonadati</taxon>
        <taxon>Pseudomonadota</taxon>
        <taxon>Betaproteobacteria</taxon>
        <taxon>Neisseriales</taxon>
        <taxon>Neisseriaceae</taxon>
        <taxon>Vitreoscilla</taxon>
    </lineage>
</organism>
<dbReference type="Proteomes" id="UP000832011">
    <property type="component" value="Chromosome"/>
</dbReference>
<evidence type="ECO:0000313" key="1">
    <source>
        <dbReference type="EMBL" id="UOO89170.1"/>
    </source>
</evidence>
<dbReference type="EMBL" id="CP091511">
    <property type="protein sequence ID" value="UOO89170.1"/>
    <property type="molecule type" value="Genomic_DNA"/>
</dbReference>
<reference evidence="1 2" key="1">
    <citation type="journal article" date="2022" name="Res Sq">
        <title>Evolution of multicellular longitudinally dividing oral cavity symbionts (Neisseriaceae).</title>
        <authorList>
            <person name="Nyongesa S."/>
            <person name="Weber P."/>
            <person name="Bernet E."/>
            <person name="Pullido F."/>
            <person name="Nieckarz M."/>
            <person name="Delaby M."/>
            <person name="Nieves C."/>
            <person name="Viehboeck T."/>
            <person name="Krause N."/>
            <person name="Rivera-Millot A."/>
            <person name="Nakamura A."/>
            <person name="Vischer N."/>
            <person name="VanNieuwenhze M."/>
            <person name="Brun Y."/>
            <person name="Cava F."/>
            <person name="Bulgheresi S."/>
            <person name="Veyrier F."/>
        </authorList>
    </citation>
    <scope>NUCLEOTIDE SEQUENCE [LARGE SCALE GENOMIC DNA]</scope>
    <source>
        <strain evidence="1 2">SN4</strain>
    </source>
</reference>